<dbReference type="PANTHER" id="PTHR21047:SF2">
    <property type="entry name" value="THYMIDINE DIPHOSPHO-4-KETO-RHAMNOSE 3,5-EPIMERASE"/>
    <property type="match status" value="1"/>
</dbReference>
<reference evidence="4 5" key="1">
    <citation type="journal article" date="2015" name="Int. J. Syst. Evol. Microbiol.">
        <title>Sporolactobacillus shoreae sp. nov. and Sporolactobacillus spathodeae sp. nov., two spore-forming lactic acid bacteria isolated from tree barks in Thailand.</title>
        <authorList>
            <person name="Thamacharoensuk T."/>
            <person name="Kitahara M."/>
            <person name="Ohkuma M."/>
            <person name="Thongchul N."/>
            <person name="Tanasupawat S."/>
        </authorList>
    </citation>
    <scope>NUCLEOTIDE SEQUENCE [LARGE SCALE GENOMIC DNA]</scope>
    <source>
        <strain evidence="4 5">BK92</strain>
    </source>
</reference>
<evidence type="ECO:0000256" key="3">
    <source>
        <dbReference type="RuleBase" id="RU364069"/>
    </source>
</evidence>
<feature type="active site" description="Proton donor" evidence="1">
    <location>
        <position position="138"/>
    </location>
</feature>
<dbReference type="GO" id="GO:0019305">
    <property type="term" value="P:dTDP-rhamnose biosynthetic process"/>
    <property type="evidence" value="ECO:0007669"/>
    <property type="project" value="UniProtKB-UniRule"/>
</dbReference>
<dbReference type="AlphaFoldDB" id="A0A4Z0GU73"/>
<dbReference type="EC" id="5.1.3.13" evidence="3"/>
<protein>
    <recommendedName>
        <fullName evidence="3">dTDP-4-dehydrorhamnose 3,5-epimerase</fullName>
        <ecNumber evidence="3">5.1.3.13</ecNumber>
    </recommendedName>
    <alternativeName>
        <fullName evidence="3">Thymidine diphospho-4-keto-rhamnose 3,5-epimerase</fullName>
    </alternativeName>
</protein>
<dbReference type="Gene3D" id="2.60.120.10">
    <property type="entry name" value="Jelly Rolls"/>
    <property type="match status" value="1"/>
</dbReference>
<dbReference type="UniPathway" id="UPA00124"/>
<dbReference type="GO" id="GO:0008830">
    <property type="term" value="F:dTDP-4-dehydrorhamnose 3,5-epimerase activity"/>
    <property type="evidence" value="ECO:0007669"/>
    <property type="project" value="UniProtKB-UniRule"/>
</dbReference>
<proteinExistence type="inferred from homology"/>
<dbReference type="OrthoDB" id="9800680at2"/>
<comment type="function">
    <text evidence="3">Catalyzes the epimerization of the C3' and C5'positions of dTDP-6-deoxy-D-xylo-4-hexulose, forming dTDP-6-deoxy-L-lyxo-4-hexulose.</text>
</comment>
<dbReference type="InterPro" id="IPR014710">
    <property type="entry name" value="RmlC-like_jellyroll"/>
</dbReference>
<feature type="site" description="Participates in a stacking interaction with the thymidine ring of dTDP-4-oxo-6-deoxyglucose" evidence="2">
    <location>
        <position position="144"/>
    </location>
</feature>
<keyword evidence="3 4" id="KW-0413">Isomerase</keyword>
<comment type="subunit">
    <text evidence="3">Homodimer.</text>
</comment>
<dbReference type="Proteomes" id="UP000298347">
    <property type="component" value="Unassembled WGS sequence"/>
</dbReference>
<dbReference type="GO" id="GO:0000271">
    <property type="term" value="P:polysaccharide biosynthetic process"/>
    <property type="evidence" value="ECO:0007669"/>
    <property type="project" value="TreeGrafter"/>
</dbReference>
<keyword evidence="5" id="KW-1185">Reference proteome</keyword>
<evidence type="ECO:0000256" key="1">
    <source>
        <dbReference type="PIRSR" id="PIRSR600888-1"/>
    </source>
</evidence>
<dbReference type="CDD" id="cd00438">
    <property type="entry name" value="cupin_RmlC"/>
    <property type="match status" value="1"/>
</dbReference>
<dbReference type="SUPFAM" id="SSF51182">
    <property type="entry name" value="RmlC-like cupins"/>
    <property type="match status" value="1"/>
</dbReference>
<dbReference type="PANTHER" id="PTHR21047">
    <property type="entry name" value="DTDP-6-DEOXY-D-GLUCOSE-3,5 EPIMERASE"/>
    <property type="match status" value="1"/>
</dbReference>
<dbReference type="GO" id="GO:0005829">
    <property type="term" value="C:cytosol"/>
    <property type="evidence" value="ECO:0007669"/>
    <property type="project" value="TreeGrafter"/>
</dbReference>
<dbReference type="EMBL" id="SRJD01000002">
    <property type="protein sequence ID" value="TGA99818.1"/>
    <property type="molecule type" value="Genomic_DNA"/>
</dbReference>
<comment type="pathway">
    <text evidence="3">Carbohydrate biosynthesis; dTDP-L-rhamnose biosynthesis.</text>
</comment>
<accession>A0A4Z0GU73</accession>
<feature type="active site" description="Proton acceptor" evidence="1">
    <location>
        <position position="68"/>
    </location>
</feature>
<comment type="catalytic activity">
    <reaction evidence="3">
        <text>dTDP-4-dehydro-6-deoxy-alpha-D-glucose = dTDP-4-dehydro-beta-L-rhamnose</text>
        <dbReference type="Rhea" id="RHEA:16969"/>
        <dbReference type="ChEBI" id="CHEBI:57649"/>
        <dbReference type="ChEBI" id="CHEBI:62830"/>
        <dbReference type="EC" id="5.1.3.13"/>
    </reaction>
</comment>
<dbReference type="Pfam" id="PF00908">
    <property type="entry name" value="dTDP_sugar_isom"/>
    <property type="match status" value="1"/>
</dbReference>
<gene>
    <name evidence="4" type="primary">rfbC</name>
    <name evidence="4" type="ORF">E4665_02395</name>
</gene>
<comment type="caution">
    <text evidence="4">The sequence shown here is derived from an EMBL/GenBank/DDBJ whole genome shotgun (WGS) entry which is preliminary data.</text>
</comment>
<organism evidence="4 5">
    <name type="scientific">Sporolactobacillus shoreae</name>
    <dbReference type="NCBI Taxonomy" id="1465501"/>
    <lineage>
        <taxon>Bacteria</taxon>
        <taxon>Bacillati</taxon>
        <taxon>Bacillota</taxon>
        <taxon>Bacilli</taxon>
        <taxon>Bacillales</taxon>
        <taxon>Sporolactobacillaceae</taxon>
        <taxon>Sporolactobacillus</taxon>
    </lineage>
</organism>
<sequence length="193" mass="21977">MKKLAKAKVTNTFLKGVKIIEPMAFGDNRGFFMESYNEQELDMLGIHTEFIQDNQSFSSEPGIVRGLHYQLNPKCQTKLLRVLTGAIMDVAVDIRKGSPTFGKWGGFILSEYNRRQLLIPKGFAHGFCTLTPNVNVFYKVDEYYAPEQDRGIMWNDPDIGINWPVSDPILSEKDKHHPCMKDAEINFEIGAED</sequence>
<dbReference type="InterPro" id="IPR011051">
    <property type="entry name" value="RmlC_Cupin_sf"/>
</dbReference>
<comment type="similarity">
    <text evidence="3">Belongs to the dTDP-4-dehydrorhamnose 3,5-epimerase family.</text>
</comment>
<evidence type="ECO:0000313" key="4">
    <source>
        <dbReference type="EMBL" id="TGA99818.1"/>
    </source>
</evidence>
<evidence type="ECO:0000313" key="5">
    <source>
        <dbReference type="Proteomes" id="UP000298347"/>
    </source>
</evidence>
<evidence type="ECO:0000256" key="2">
    <source>
        <dbReference type="PIRSR" id="PIRSR600888-3"/>
    </source>
</evidence>
<name>A0A4Z0GU73_9BACL</name>
<dbReference type="NCBIfam" id="TIGR01221">
    <property type="entry name" value="rmlC"/>
    <property type="match status" value="1"/>
</dbReference>
<dbReference type="InterPro" id="IPR000888">
    <property type="entry name" value="RmlC-like"/>
</dbReference>